<dbReference type="InterPro" id="IPR001564">
    <property type="entry name" value="Nucleoside_diP_kinase"/>
</dbReference>
<evidence type="ECO:0000313" key="16">
    <source>
        <dbReference type="EMBL" id="SCX79275.1"/>
    </source>
</evidence>
<keyword evidence="5 12" id="KW-0808">Transferase</keyword>
<comment type="subcellular location">
    <subcellularLocation>
        <location evidence="12">Cytoplasm</location>
    </subcellularLocation>
</comment>
<feature type="binding site" evidence="12 13">
    <location>
        <position position="93"/>
    </location>
    <ligand>
        <name>ATP</name>
        <dbReference type="ChEBI" id="CHEBI:30616"/>
    </ligand>
</feature>
<dbReference type="PROSITE" id="PS51374">
    <property type="entry name" value="NDPK_LIKE"/>
    <property type="match status" value="1"/>
</dbReference>
<keyword evidence="7 12" id="KW-0547">Nucleotide-binding</keyword>
<dbReference type="NCBIfam" id="NF001908">
    <property type="entry name" value="PRK00668.1"/>
    <property type="match status" value="1"/>
</dbReference>
<dbReference type="PANTHER" id="PTHR46161:SF3">
    <property type="entry name" value="NUCLEOSIDE DIPHOSPHATE KINASE DDB_G0292928-RELATED"/>
    <property type="match status" value="1"/>
</dbReference>
<keyword evidence="17" id="KW-1185">Reference proteome</keyword>
<evidence type="ECO:0000313" key="17">
    <source>
        <dbReference type="Proteomes" id="UP000199354"/>
    </source>
</evidence>
<dbReference type="CDD" id="cd04413">
    <property type="entry name" value="NDPk_I"/>
    <property type="match status" value="1"/>
</dbReference>
<keyword evidence="9 12" id="KW-0067">ATP-binding</keyword>
<dbReference type="InterPro" id="IPR034907">
    <property type="entry name" value="NDK-like_dom"/>
</dbReference>
<sequence length="139" mass="15035">MATNRTFTMIKPDAVEAGHIGGIINMITEAGFKIVSMKLTQLTVADAQKFYEVHAARPFYGELVEFMSRGPIVAAILEKENAIEAFRTLIGATNPADAAEGTIRKKYAKSIGENAVHGSDSDENAAIEGAFHFAGREQF</sequence>
<dbReference type="PANTHER" id="PTHR46161">
    <property type="entry name" value="NUCLEOSIDE DIPHOSPHATE KINASE"/>
    <property type="match status" value="1"/>
</dbReference>
<dbReference type="GO" id="GO:0006228">
    <property type="term" value="P:UTP biosynthetic process"/>
    <property type="evidence" value="ECO:0007669"/>
    <property type="project" value="UniProtKB-UniRule"/>
</dbReference>
<evidence type="ECO:0000256" key="10">
    <source>
        <dbReference type="ARBA" id="ARBA00022842"/>
    </source>
</evidence>
<evidence type="ECO:0000256" key="14">
    <source>
        <dbReference type="RuleBase" id="RU004011"/>
    </source>
</evidence>
<evidence type="ECO:0000256" key="3">
    <source>
        <dbReference type="ARBA" id="ARBA00022490"/>
    </source>
</evidence>
<keyword evidence="6 12" id="KW-0479">Metal-binding</keyword>
<dbReference type="RefSeq" id="WP_091139970.1">
    <property type="nucleotide sequence ID" value="NZ_FMVF01000002.1"/>
</dbReference>
<accession>A0A1G5AN52</accession>
<dbReference type="STRING" id="490189.SAMN02927903_00079"/>
<dbReference type="GO" id="GO:0005524">
    <property type="term" value="F:ATP binding"/>
    <property type="evidence" value="ECO:0007669"/>
    <property type="project" value="UniProtKB-UniRule"/>
</dbReference>
<keyword evidence="3 12" id="KW-0963">Cytoplasm</keyword>
<organism evidence="16 17">
    <name type="scientific">Flavobacterium caeni</name>
    <dbReference type="NCBI Taxonomy" id="490189"/>
    <lineage>
        <taxon>Bacteria</taxon>
        <taxon>Pseudomonadati</taxon>
        <taxon>Bacteroidota</taxon>
        <taxon>Flavobacteriia</taxon>
        <taxon>Flavobacteriales</taxon>
        <taxon>Flavobacteriaceae</taxon>
        <taxon>Flavobacterium</taxon>
    </lineage>
</organism>
<evidence type="ECO:0000256" key="5">
    <source>
        <dbReference type="ARBA" id="ARBA00022679"/>
    </source>
</evidence>
<comment type="similarity">
    <text evidence="2 12 13 14">Belongs to the NDK family.</text>
</comment>
<protein>
    <recommendedName>
        <fullName evidence="12">Nucleoside diphosphate kinase</fullName>
        <shortName evidence="12">NDK</shortName>
        <shortName evidence="12">NDP kinase</shortName>
        <ecNumber evidence="12">2.7.4.6</ecNumber>
    </recommendedName>
    <alternativeName>
        <fullName evidence="12">Nucleoside-2-P kinase</fullName>
    </alternativeName>
</protein>
<dbReference type="EC" id="2.7.4.6" evidence="12"/>
<comment type="catalytic activity">
    <reaction evidence="12">
        <text>a ribonucleoside 5'-diphosphate + ATP = a ribonucleoside 5'-triphosphate + ADP</text>
        <dbReference type="Rhea" id="RHEA:18113"/>
        <dbReference type="ChEBI" id="CHEBI:30616"/>
        <dbReference type="ChEBI" id="CHEBI:57930"/>
        <dbReference type="ChEBI" id="CHEBI:61557"/>
        <dbReference type="ChEBI" id="CHEBI:456216"/>
        <dbReference type="EC" id="2.7.4.6"/>
    </reaction>
</comment>
<dbReference type="OrthoDB" id="9801161at2"/>
<comment type="subunit">
    <text evidence="12">Homotetramer.</text>
</comment>
<keyword evidence="4 12" id="KW-0597">Phosphoprotein</keyword>
<dbReference type="InterPro" id="IPR036850">
    <property type="entry name" value="NDK-like_dom_sf"/>
</dbReference>
<dbReference type="GO" id="GO:0006241">
    <property type="term" value="P:CTP biosynthetic process"/>
    <property type="evidence" value="ECO:0007669"/>
    <property type="project" value="UniProtKB-UniRule"/>
</dbReference>
<dbReference type="Proteomes" id="UP000199354">
    <property type="component" value="Unassembled WGS sequence"/>
</dbReference>
<feature type="binding site" evidence="12 13">
    <location>
        <position position="11"/>
    </location>
    <ligand>
        <name>ATP</name>
        <dbReference type="ChEBI" id="CHEBI:30616"/>
    </ligand>
</feature>
<reference evidence="16 17" key="1">
    <citation type="submission" date="2016-10" db="EMBL/GenBank/DDBJ databases">
        <authorList>
            <person name="de Groot N.N."/>
        </authorList>
    </citation>
    <scope>NUCLEOTIDE SEQUENCE [LARGE SCALE GENOMIC DNA]</scope>
    <source>
        <strain evidence="16 17">CGMCC 1.7031</strain>
    </source>
</reference>
<dbReference type="Gene3D" id="3.30.70.141">
    <property type="entry name" value="Nucleoside diphosphate kinase-like domain"/>
    <property type="match status" value="1"/>
</dbReference>
<feature type="domain" description="Nucleoside diphosphate kinase-like" evidence="15">
    <location>
        <begin position="3"/>
        <end position="137"/>
    </location>
</feature>
<evidence type="ECO:0000256" key="13">
    <source>
        <dbReference type="PROSITE-ProRule" id="PRU00706"/>
    </source>
</evidence>
<dbReference type="GO" id="GO:0006183">
    <property type="term" value="P:GTP biosynthetic process"/>
    <property type="evidence" value="ECO:0007669"/>
    <property type="project" value="UniProtKB-UniRule"/>
</dbReference>
<dbReference type="EMBL" id="FMVF01000002">
    <property type="protein sequence ID" value="SCX79275.1"/>
    <property type="molecule type" value="Genomic_DNA"/>
</dbReference>
<dbReference type="AlphaFoldDB" id="A0A1G5AN52"/>
<dbReference type="SUPFAM" id="SSF54919">
    <property type="entry name" value="Nucleoside diphosphate kinase, NDK"/>
    <property type="match status" value="1"/>
</dbReference>
<dbReference type="GO" id="GO:0046872">
    <property type="term" value="F:metal ion binding"/>
    <property type="evidence" value="ECO:0007669"/>
    <property type="project" value="UniProtKB-KW"/>
</dbReference>
<feature type="binding site" evidence="12 13">
    <location>
        <position position="59"/>
    </location>
    <ligand>
        <name>ATP</name>
        <dbReference type="ChEBI" id="CHEBI:30616"/>
    </ligand>
</feature>
<feature type="binding site" evidence="12 13">
    <location>
        <position position="104"/>
    </location>
    <ligand>
        <name>ATP</name>
        <dbReference type="ChEBI" id="CHEBI:30616"/>
    </ligand>
</feature>
<dbReference type="NCBIfam" id="NF011116">
    <property type="entry name" value="PRK14545.1"/>
    <property type="match status" value="1"/>
</dbReference>
<evidence type="ECO:0000256" key="4">
    <source>
        <dbReference type="ARBA" id="ARBA00022553"/>
    </source>
</evidence>
<feature type="binding site" evidence="12 13">
    <location>
        <position position="114"/>
    </location>
    <ligand>
        <name>ATP</name>
        <dbReference type="ChEBI" id="CHEBI:30616"/>
    </ligand>
</feature>
<dbReference type="Pfam" id="PF00334">
    <property type="entry name" value="NDK"/>
    <property type="match status" value="1"/>
</dbReference>
<feature type="active site" description="Pros-phosphohistidine intermediate" evidence="12 13">
    <location>
        <position position="117"/>
    </location>
</feature>
<evidence type="ECO:0000259" key="15">
    <source>
        <dbReference type="SMART" id="SM00562"/>
    </source>
</evidence>
<comment type="catalytic activity">
    <reaction evidence="12">
        <text>a 2'-deoxyribonucleoside 5'-diphosphate + ATP = a 2'-deoxyribonucleoside 5'-triphosphate + ADP</text>
        <dbReference type="Rhea" id="RHEA:44640"/>
        <dbReference type="ChEBI" id="CHEBI:30616"/>
        <dbReference type="ChEBI" id="CHEBI:61560"/>
        <dbReference type="ChEBI" id="CHEBI:73316"/>
        <dbReference type="ChEBI" id="CHEBI:456216"/>
        <dbReference type="EC" id="2.7.4.6"/>
    </reaction>
</comment>
<gene>
    <name evidence="12" type="primary">ndk</name>
    <name evidence="16" type="ORF">SAMN02927903_00079</name>
</gene>
<dbReference type="HAMAP" id="MF_00451">
    <property type="entry name" value="NDP_kinase"/>
    <property type="match status" value="1"/>
</dbReference>
<keyword evidence="8 12" id="KW-0418">Kinase</keyword>
<name>A0A1G5AN52_9FLAO</name>
<evidence type="ECO:0000256" key="2">
    <source>
        <dbReference type="ARBA" id="ARBA00008142"/>
    </source>
</evidence>
<comment type="function">
    <text evidence="12">Major role in the synthesis of nucleoside triphosphates other than ATP. The ATP gamma phosphate is transferred to the NDP beta phosphate via a ping-pong mechanism, using a phosphorylated active-site intermediate.</text>
</comment>
<dbReference type="GO" id="GO:0004550">
    <property type="term" value="F:nucleoside diphosphate kinase activity"/>
    <property type="evidence" value="ECO:0007669"/>
    <property type="project" value="UniProtKB-UniRule"/>
</dbReference>
<dbReference type="FunFam" id="3.30.70.141:FF:000017">
    <property type="entry name" value="Nucleoside diphosphate kinase"/>
    <property type="match status" value="1"/>
</dbReference>
<feature type="binding site" evidence="12 13">
    <location>
        <position position="87"/>
    </location>
    <ligand>
        <name>ATP</name>
        <dbReference type="ChEBI" id="CHEBI:30616"/>
    </ligand>
</feature>
<dbReference type="SMART" id="SM00562">
    <property type="entry name" value="NDK"/>
    <property type="match status" value="1"/>
</dbReference>
<proteinExistence type="inferred from homology"/>
<evidence type="ECO:0000256" key="1">
    <source>
        <dbReference type="ARBA" id="ARBA00001946"/>
    </source>
</evidence>
<evidence type="ECO:0000256" key="11">
    <source>
        <dbReference type="ARBA" id="ARBA00023080"/>
    </source>
</evidence>
<evidence type="ECO:0000256" key="6">
    <source>
        <dbReference type="ARBA" id="ARBA00022723"/>
    </source>
</evidence>
<keyword evidence="11 12" id="KW-0546">Nucleotide metabolism</keyword>
<dbReference type="GO" id="GO:0005737">
    <property type="term" value="C:cytoplasm"/>
    <property type="evidence" value="ECO:0007669"/>
    <property type="project" value="UniProtKB-SubCell"/>
</dbReference>
<keyword evidence="10 12" id="KW-0460">Magnesium</keyword>
<evidence type="ECO:0000256" key="7">
    <source>
        <dbReference type="ARBA" id="ARBA00022741"/>
    </source>
</evidence>
<dbReference type="PRINTS" id="PR01243">
    <property type="entry name" value="NUCDPKINASE"/>
</dbReference>
<evidence type="ECO:0000256" key="8">
    <source>
        <dbReference type="ARBA" id="ARBA00022777"/>
    </source>
</evidence>
<evidence type="ECO:0000256" key="9">
    <source>
        <dbReference type="ARBA" id="ARBA00022840"/>
    </source>
</evidence>
<comment type="cofactor">
    <cofactor evidence="1 12">
        <name>Mg(2+)</name>
        <dbReference type="ChEBI" id="CHEBI:18420"/>
    </cofactor>
</comment>
<evidence type="ECO:0000256" key="12">
    <source>
        <dbReference type="HAMAP-Rule" id="MF_00451"/>
    </source>
</evidence>